<feature type="region of interest" description="Disordered" evidence="1">
    <location>
        <begin position="84"/>
        <end position="113"/>
    </location>
</feature>
<reference evidence="2 3" key="2">
    <citation type="journal article" date="2019" name="G3 (Bethesda)">
        <title>Hybrid Assembly of the Genome of the Entomopathogenic Nematode Steinernema carpocapsae Identifies the X-Chromosome.</title>
        <authorList>
            <person name="Serra L."/>
            <person name="Macchietto M."/>
            <person name="Macias-Munoz A."/>
            <person name="McGill C.J."/>
            <person name="Rodriguez I.M."/>
            <person name="Rodriguez B."/>
            <person name="Murad R."/>
            <person name="Mortazavi A."/>
        </authorList>
    </citation>
    <scope>NUCLEOTIDE SEQUENCE [LARGE SCALE GENOMIC DNA]</scope>
    <source>
        <strain evidence="2 3">ALL</strain>
    </source>
</reference>
<proteinExistence type="predicted"/>
<protein>
    <submittedName>
        <fullName evidence="2">Uncharacterized protein</fullName>
    </submittedName>
</protein>
<dbReference type="InterPro" id="IPR004296">
    <property type="entry name" value="DUF236"/>
</dbReference>
<dbReference type="EMBL" id="AZBU02000009">
    <property type="protein sequence ID" value="TKR64246.1"/>
    <property type="molecule type" value="Genomic_DNA"/>
</dbReference>
<keyword evidence="3" id="KW-1185">Reference proteome</keyword>
<dbReference type="Proteomes" id="UP000298663">
    <property type="component" value="Unassembled WGS sequence"/>
</dbReference>
<evidence type="ECO:0000313" key="3">
    <source>
        <dbReference type="Proteomes" id="UP000298663"/>
    </source>
</evidence>
<gene>
    <name evidence="2" type="ORF">L596_024815</name>
</gene>
<accession>A0A4U5M5W5</accession>
<dbReference type="PANTHER" id="PTHR21592:SF23">
    <property type="entry name" value="DAUER UP-REGULATED"/>
    <property type="match status" value="1"/>
</dbReference>
<dbReference type="Pfam" id="PF03057">
    <property type="entry name" value="DUF236"/>
    <property type="match status" value="3"/>
</dbReference>
<organism evidence="2 3">
    <name type="scientific">Steinernema carpocapsae</name>
    <name type="common">Entomopathogenic nematode</name>
    <dbReference type="NCBI Taxonomy" id="34508"/>
    <lineage>
        <taxon>Eukaryota</taxon>
        <taxon>Metazoa</taxon>
        <taxon>Ecdysozoa</taxon>
        <taxon>Nematoda</taxon>
        <taxon>Chromadorea</taxon>
        <taxon>Rhabditida</taxon>
        <taxon>Tylenchina</taxon>
        <taxon>Panagrolaimomorpha</taxon>
        <taxon>Strongyloidoidea</taxon>
        <taxon>Steinernematidae</taxon>
        <taxon>Steinernema</taxon>
    </lineage>
</organism>
<name>A0A4U5M5W5_STECR</name>
<dbReference type="OrthoDB" id="5863096at2759"/>
<dbReference type="PANTHER" id="PTHR21592">
    <property type="entry name" value="CHROMOSOME UNDETERMINED SCAFFOLD_25, WHOLE GENOME SHOTGUN SEQUENCE"/>
    <property type="match status" value="1"/>
</dbReference>
<feature type="compositionally biased region" description="Basic residues" evidence="1">
    <location>
        <begin position="9"/>
        <end position="24"/>
    </location>
</feature>
<comment type="caution">
    <text evidence="2">The sequence shown here is derived from an EMBL/GenBank/DDBJ whole genome shotgun (WGS) entry which is preliminary data.</text>
</comment>
<dbReference type="AlphaFoldDB" id="A0A4U5M5W5"/>
<feature type="region of interest" description="Disordered" evidence="1">
    <location>
        <begin position="1"/>
        <end position="52"/>
    </location>
</feature>
<evidence type="ECO:0000313" key="2">
    <source>
        <dbReference type="EMBL" id="TKR64246.1"/>
    </source>
</evidence>
<feature type="region of interest" description="Disordered" evidence="1">
    <location>
        <begin position="224"/>
        <end position="250"/>
    </location>
</feature>
<sequence length="304" mass="33778">MLRSAEGRRKAKARARTKAHRQTPRRPAAGVPDPKHAWSRFPSMKTAASSRTKNSQCLWFEKIAKGWLERMILSISNAVFDEQKPQGSAVPRAGAPPTGPRPVPPARKDREKMAGTFDPNYQTIAGIIDCFDDKTPAKPTGPPPVAPPREEHNKVVSASDPNYQTIAGIADCFVDKTPAKASKPTGPLPVAPPREERNKVVHARDPNYQTIAGLTNDCFVDKTHAKPSRSKPAPVTPVDKKKMAKTHNPNHQTMQNINNEIFGRAKRPFPAPKVRLPRGRHPSFPWNTTRRWTVSIRTTRRSIS</sequence>
<reference evidence="2 3" key="1">
    <citation type="journal article" date="2015" name="Genome Biol.">
        <title>Comparative genomics of Steinernema reveals deeply conserved gene regulatory networks.</title>
        <authorList>
            <person name="Dillman A.R."/>
            <person name="Macchietto M."/>
            <person name="Porter C.F."/>
            <person name="Rogers A."/>
            <person name="Williams B."/>
            <person name="Antoshechkin I."/>
            <person name="Lee M.M."/>
            <person name="Goodwin Z."/>
            <person name="Lu X."/>
            <person name="Lewis E.E."/>
            <person name="Goodrich-Blair H."/>
            <person name="Stock S.P."/>
            <person name="Adams B.J."/>
            <person name="Sternberg P.W."/>
            <person name="Mortazavi A."/>
        </authorList>
    </citation>
    <scope>NUCLEOTIDE SEQUENCE [LARGE SCALE GENOMIC DNA]</scope>
    <source>
        <strain evidence="2 3">ALL</strain>
    </source>
</reference>
<evidence type="ECO:0000256" key="1">
    <source>
        <dbReference type="SAM" id="MobiDB-lite"/>
    </source>
</evidence>